<dbReference type="EMBL" id="FAOZ01000031">
    <property type="protein sequence ID" value="CUU59748.1"/>
    <property type="molecule type" value="Genomic_DNA"/>
</dbReference>
<dbReference type="InterPro" id="IPR029063">
    <property type="entry name" value="SAM-dependent_MTases_sf"/>
</dbReference>
<dbReference type="CDD" id="cd02440">
    <property type="entry name" value="AdoMet_MTases"/>
    <property type="match status" value="1"/>
</dbReference>
<dbReference type="PIRSF" id="PIRSF017393">
    <property type="entry name" value="MTase_SAV2177"/>
    <property type="match status" value="1"/>
</dbReference>
<dbReference type="SUPFAM" id="SSF53335">
    <property type="entry name" value="S-adenosyl-L-methionine-dependent methyltransferases"/>
    <property type="match status" value="1"/>
</dbReference>
<gene>
    <name evidence="2" type="ORF">Ga0074812_13146</name>
</gene>
<dbReference type="Gene3D" id="3.40.50.150">
    <property type="entry name" value="Vaccinia Virus protein VP39"/>
    <property type="match status" value="1"/>
</dbReference>
<accession>A0A0S4QWL3</accession>
<dbReference type="RefSeq" id="WP_226931196.1">
    <property type="nucleotide sequence ID" value="NZ_FAOZ01000031.1"/>
</dbReference>
<reference evidence="3" key="1">
    <citation type="submission" date="2015-11" db="EMBL/GenBank/DDBJ databases">
        <authorList>
            <person name="Varghese N."/>
        </authorList>
    </citation>
    <scope>NUCLEOTIDE SEQUENCE [LARGE SCALE GENOMIC DNA]</scope>
    <source>
        <strain evidence="3">DSM 45899</strain>
    </source>
</reference>
<dbReference type="GO" id="GO:0008168">
    <property type="term" value="F:methyltransferase activity"/>
    <property type="evidence" value="ECO:0007669"/>
    <property type="project" value="UniProtKB-KW"/>
</dbReference>
<dbReference type="Pfam" id="PF04672">
    <property type="entry name" value="Methyltransf_19"/>
    <property type="match status" value="1"/>
</dbReference>
<dbReference type="Proteomes" id="UP000198802">
    <property type="component" value="Unassembled WGS sequence"/>
</dbReference>
<keyword evidence="2" id="KW-0489">Methyltransferase</keyword>
<protein>
    <submittedName>
        <fullName evidence="2">S-adenosyl methyltransferase</fullName>
    </submittedName>
</protein>
<keyword evidence="2" id="KW-0808">Transferase</keyword>
<dbReference type="GO" id="GO:0032259">
    <property type="term" value="P:methylation"/>
    <property type="evidence" value="ECO:0007669"/>
    <property type="project" value="UniProtKB-KW"/>
</dbReference>
<organism evidence="2 3">
    <name type="scientific">Parafrankia irregularis</name>
    <dbReference type="NCBI Taxonomy" id="795642"/>
    <lineage>
        <taxon>Bacteria</taxon>
        <taxon>Bacillati</taxon>
        <taxon>Actinomycetota</taxon>
        <taxon>Actinomycetes</taxon>
        <taxon>Frankiales</taxon>
        <taxon>Frankiaceae</taxon>
        <taxon>Parafrankia</taxon>
    </lineage>
</organism>
<evidence type="ECO:0000256" key="1">
    <source>
        <dbReference type="SAM" id="MobiDB-lite"/>
    </source>
</evidence>
<feature type="region of interest" description="Disordered" evidence="1">
    <location>
        <begin position="1"/>
        <end position="51"/>
    </location>
</feature>
<feature type="compositionally biased region" description="Polar residues" evidence="1">
    <location>
        <begin position="1"/>
        <end position="17"/>
    </location>
</feature>
<proteinExistence type="predicted"/>
<name>A0A0S4QWL3_9ACTN</name>
<sequence length="290" mass="31800">MTRTRAINTGPVQSPLLSNGHGGFGKRPEETDRPKCRHRASGRLRGGKDNFPADRQAAEQALAVFPHGRVTARQNRAFLHRVTRFLAQEAGIRQFLDVGTGIPTSPNLHEVAQGIDPGCRVVYADNDPIVLSHARALLTGTGEGRTAYLDADLREPEKILESAELRDTLDLTRPVALSVIALLHFIPDTDDPYGILRRYLDALPAGSYLALTHVTPDFAPDEVGRVVEIYRGQGIPATVRTRGEVERFFDGLDVIEPGVQPVHRWRPDDTSLDGPTDAEVNVYGALARIP</sequence>
<evidence type="ECO:0000313" key="2">
    <source>
        <dbReference type="EMBL" id="CUU59748.1"/>
    </source>
</evidence>
<keyword evidence="3" id="KW-1185">Reference proteome</keyword>
<dbReference type="InterPro" id="IPR006764">
    <property type="entry name" value="SAM_dep_MeTrfase_SAV2177_type"/>
</dbReference>
<dbReference type="AlphaFoldDB" id="A0A0S4QWL3"/>
<evidence type="ECO:0000313" key="3">
    <source>
        <dbReference type="Proteomes" id="UP000198802"/>
    </source>
</evidence>